<name>A0A1X6P5N1_PORUM</name>
<dbReference type="SUPFAM" id="SSF55021">
    <property type="entry name" value="ACT-like"/>
    <property type="match status" value="1"/>
</dbReference>
<keyword evidence="6" id="KW-1185">Reference proteome</keyword>
<dbReference type="GO" id="GO:0006730">
    <property type="term" value="P:one-carbon metabolic process"/>
    <property type="evidence" value="ECO:0007669"/>
    <property type="project" value="UniProtKB-KW"/>
</dbReference>
<dbReference type="GO" id="GO:0006189">
    <property type="term" value="P:'de novo' IMP biosynthetic process"/>
    <property type="evidence" value="ECO:0007669"/>
    <property type="project" value="InterPro"/>
</dbReference>
<dbReference type="PANTHER" id="PTHR42706">
    <property type="entry name" value="FORMYLTETRAHYDROFOLATE DEFORMYLASE"/>
    <property type="match status" value="1"/>
</dbReference>
<gene>
    <name evidence="5" type="ORF">BU14_0203s0020</name>
</gene>
<keyword evidence="1" id="KW-0554">One-carbon metabolism</keyword>
<evidence type="ECO:0000256" key="1">
    <source>
        <dbReference type="ARBA" id="ARBA00022563"/>
    </source>
</evidence>
<evidence type="ECO:0000256" key="2">
    <source>
        <dbReference type="ARBA" id="ARBA00022801"/>
    </source>
</evidence>
<evidence type="ECO:0000313" key="5">
    <source>
        <dbReference type="EMBL" id="OSX76209.1"/>
    </source>
</evidence>
<reference evidence="5 6" key="1">
    <citation type="submission" date="2017-03" db="EMBL/GenBank/DDBJ databases">
        <title>WGS assembly of Porphyra umbilicalis.</title>
        <authorList>
            <person name="Brawley S.H."/>
            <person name="Blouin N.A."/>
            <person name="Ficko-Blean E."/>
            <person name="Wheeler G.L."/>
            <person name="Lohr M."/>
            <person name="Goodson H.V."/>
            <person name="Jenkins J.W."/>
            <person name="Blaby-Haas C.E."/>
            <person name="Helliwell K.E."/>
            <person name="Chan C."/>
            <person name="Marriage T."/>
            <person name="Bhattacharya D."/>
            <person name="Klein A.S."/>
            <person name="Badis Y."/>
            <person name="Brodie J."/>
            <person name="Cao Y."/>
            <person name="Collen J."/>
            <person name="Dittami S.M."/>
            <person name="Gachon C.M."/>
            <person name="Green B.R."/>
            <person name="Karpowicz S."/>
            <person name="Kim J.W."/>
            <person name="Kudahl U."/>
            <person name="Lin S."/>
            <person name="Michel G."/>
            <person name="Mittag M."/>
            <person name="Olson B.J."/>
            <person name="Pangilinan J."/>
            <person name="Peng Y."/>
            <person name="Qiu H."/>
            <person name="Shu S."/>
            <person name="Singer J.T."/>
            <person name="Smith A.G."/>
            <person name="Sprecher B.N."/>
            <person name="Wagner V."/>
            <person name="Wang W."/>
            <person name="Wang Z.-Y."/>
            <person name="Yan J."/>
            <person name="Yarish C."/>
            <person name="Zoeuner-Riek S."/>
            <person name="Zhuang Y."/>
            <person name="Zou Y."/>
            <person name="Lindquist E.A."/>
            <person name="Grimwood J."/>
            <person name="Barry K."/>
            <person name="Rokhsar D.S."/>
            <person name="Schmutz J."/>
            <person name="Stiller J.W."/>
            <person name="Grossman A.R."/>
            <person name="Prochnik S.E."/>
        </authorList>
    </citation>
    <scope>NUCLEOTIDE SEQUENCE [LARGE SCALE GENOMIC DNA]</scope>
    <source>
        <strain evidence="5">4086291</strain>
    </source>
</reference>
<proteinExistence type="inferred from homology"/>
<evidence type="ECO:0000313" key="6">
    <source>
        <dbReference type="Proteomes" id="UP000218209"/>
    </source>
</evidence>
<dbReference type="PANTHER" id="PTHR42706:SF1">
    <property type="entry name" value="FORMYLTETRAHYDROFOLATE DEFORMYLASE 2, MITOCHONDRIAL"/>
    <property type="match status" value="1"/>
</dbReference>
<dbReference type="NCBIfam" id="TIGR00655">
    <property type="entry name" value="PurU"/>
    <property type="match status" value="1"/>
</dbReference>
<feature type="compositionally biased region" description="Low complexity" evidence="3">
    <location>
        <begin position="77"/>
        <end position="89"/>
    </location>
</feature>
<dbReference type="Proteomes" id="UP000218209">
    <property type="component" value="Unassembled WGS sequence"/>
</dbReference>
<dbReference type="SUPFAM" id="SSF53328">
    <property type="entry name" value="Formyltransferase"/>
    <property type="match status" value="1"/>
</dbReference>
<dbReference type="InterPro" id="IPR045865">
    <property type="entry name" value="ACT-like_dom_sf"/>
</dbReference>
<dbReference type="CDD" id="cd04875">
    <property type="entry name" value="ACT_F4HF-DF"/>
    <property type="match status" value="1"/>
</dbReference>
<feature type="domain" description="Formyl transferase N-terminal" evidence="4">
    <location>
        <begin position="184"/>
        <end position="368"/>
    </location>
</feature>
<evidence type="ECO:0000259" key="4">
    <source>
        <dbReference type="Pfam" id="PF00551"/>
    </source>
</evidence>
<keyword evidence="2" id="KW-0378">Hydrolase</keyword>
<dbReference type="EMBL" id="KV918876">
    <property type="protein sequence ID" value="OSX76209.1"/>
    <property type="molecule type" value="Genomic_DNA"/>
</dbReference>
<dbReference type="Gene3D" id="3.30.70.260">
    <property type="match status" value="1"/>
</dbReference>
<sequence>MAWPPAPASRRGPAGAPPPAFVAAAAAARLGRPADRLSTAACRAAARCRTSLGRAAVRRPPRATTAAAPTTPPSAPDPTASAATSGGAAEPDPPRKLATLLISCPDKKGVVASLGQLLYGYGCNILTSEQFSDMDCHRYFQRLVFDYTEVHVGAANMGVVESALVDLAARDAMEWTLSYASAVKRVVLLVSLADHCLVDLLMRVRAGELRCEVAAVVSNHAVLAPVAAMFNVPFVHLPIEVGADGDKAAAKARQEAALEELMVERSVDVVVLARYMQVLSAGFCERHAGRVINIHHGLLPSFTGGRPYHQAHARGVKRIGASAHYVTAELDEGPLIEQDTTRAVHRDSVADLVRKGRDLERVVLARALRWHLNDRVIVFGRKTVVFED</sequence>
<dbReference type="Pfam" id="PF00551">
    <property type="entry name" value="Formyl_trans_N"/>
    <property type="match status" value="1"/>
</dbReference>
<dbReference type="AlphaFoldDB" id="A0A1X6P5N1"/>
<dbReference type="InterPro" id="IPR004810">
    <property type="entry name" value="PurU"/>
</dbReference>
<evidence type="ECO:0000256" key="3">
    <source>
        <dbReference type="SAM" id="MobiDB-lite"/>
    </source>
</evidence>
<dbReference type="InterPro" id="IPR036477">
    <property type="entry name" value="Formyl_transf_N_sf"/>
</dbReference>
<dbReference type="InterPro" id="IPR041729">
    <property type="entry name" value="Formyl-FH4-Hydrolase_C"/>
</dbReference>
<dbReference type="GO" id="GO:0008864">
    <property type="term" value="F:formyltetrahydrofolate deformylase activity"/>
    <property type="evidence" value="ECO:0007669"/>
    <property type="project" value="InterPro"/>
</dbReference>
<organism evidence="5 6">
    <name type="scientific">Porphyra umbilicalis</name>
    <name type="common">Purple laver</name>
    <name type="synonym">Red alga</name>
    <dbReference type="NCBI Taxonomy" id="2786"/>
    <lineage>
        <taxon>Eukaryota</taxon>
        <taxon>Rhodophyta</taxon>
        <taxon>Bangiophyceae</taxon>
        <taxon>Bangiales</taxon>
        <taxon>Bangiaceae</taxon>
        <taxon>Porphyra</taxon>
    </lineage>
</organism>
<dbReference type="CDD" id="cd08648">
    <property type="entry name" value="FMT_core_Formyl-FH4-Hydrolase_C"/>
    <property type="match status" value="1"/>
</dbReference>
<dbReference type="HAMAP" id="MF_01927">
    <property type="entry name" value="PurU"/>
    <property type="match status" value="1"/>
</dbReference>
<accession>A0A1X6P5N1</accession>
<dbReference type="InterPro" id="IPR002376">
    <property type="entry name" value="Formyl_transf_N"/>
</dbReference>
<dbReference type="OrthoDB" id="4239773at2759"/>
<feature type="region of interest" description="Disordered" evidence="3">
    <location>
        <begin position="53"/>
        <end position="92"/>
    </location>
</feature>
<dbReference type="NCBIfam" id="NF004684">
    <property type="entry name" value="PRK06027.1"/>
    <property type="match status" value="1"/>
</dbReference>
<dbReference type="InterPro" id="IPR044074">
    <property type="entry name" value="PurU_ACT"/>
</dbReference>
<dbReference type="Gene3D" id="3.40.50.170">
    <property type="entry name" value="Formyl transferase, N-terminal domain"/>
    <property type="match status" value="1"/>
</dbReference>
<protein>
    <recommendedName>
        <fullName evidence="4">Formyl transferase N-terminal domain-containing protein</fullName>
    </recommendedName>
</protein>
<dbReference type="PRINTS" id="PR01575">
    <property type="entry name" value="FFH4HYDRLASE"/>
</dbReference>